<sequence length="230" mass="25649">MSESAKSQKAYATLAVVTQLVMALLSLTAGIFAIVIYALPQHHEKNLEIQCPIDRIQIFTLVFGVSELCCFALAVLSPLIYLIEVRLREGFHPGLVSQCLIVLRVLLGFVSAGFLIKNAHSFYTSLCNIELATRTEYSAMLITGLCIVSIFLLIVVAIFVLFLIYGCFTMQSQEESASRILPNSSKYDPVQDEDFIEQEEHDHHDAAVDVSTEDSKRESNIRINRNTDGQ</sequence>
<dbReference type="Proteomes" id="UP000444721">
    <property type="component" value="Unassembled WGS sequence"/>
</dbReference>
<dbReference type="OMA" id="CNIELAT"/>
<dbReference type="VEuPathDB" id="AmoebaDB:NfTy_044450"/>
<evidence type="ECO:0000313" key="3">
    <source>
        <dbReference type="EMBL" id="KAF0975126.1"/>
    </source>
</evidence>
<keyword evidence="2" id="KW-1133">Transmembrane helix</keyword>
<protein>
    <submittedName>
        <fullName evidence="3">Uncharacterized protein</fullName>
    </submittedName>
</protein>
<reference evidence="3 4" key="1">
    <citation type="journal article" date="2019" name="Sci. Rep.">
        <title>Nanopore sequencing improves the draft genome of the human pathogenic amoeba Naegleria fowleri.</title>
        <authorList>
            <person name="Liechti N."/>
            <person name="Schurch N."/>
            <person name="Bruggmann R."/>
            <person name="Wittwer M."/>
        </authorList>
    </citation>
    <scope>NUCLEOTIDE SEQUENCE [LARGE SCALE GENOMIC DNA]</scope>
    <source>
        <strain evidence="3 4">ATCC 30894</strain>
    </source>
</reference>
<evidence type="ECO:0000313" key="4">
    <source>
        <dbReference type="Proteomes" id="UP000444721"/>
    </source>
</evidence>
<feature type="transmembrane region" description="Helical" evidence="2">
    <location>
        <begin position="58"/>
        <end position="83"/>
    </location>
</feature>
<accession>A0A6A5BJT9</accession>
<dbReference type="VEuPathDB" id="AmoebaDB:FDP41_005879"/>
<feature type="compositionally biased region" description="Basic and acidic residues" evidence="1">
    <location>
        <begin position="202"/>
        <end position="220"/>
    </location>
</feature>
<dbReference type="RefSeq" id="XP_044559839.1">
    <property type="nucleotide sequence ID" value="XM_044709451.1"/>
</dbReference>
<name>A0A6A5BJT9_NAEFO</name>
<keyword evidence="4" id="KW-1185">Reference proteome</keyword>
<dbReference type="EMBL" id="VFQX01000048">
    <property type="protein sequence ID" value="KAF0975126.1"/>
    <property type="molecule type" value="Genomic_DNA"/>
</dbReference>
<feature type="region of interest" description="Disordered" evidence="1">
    <location>
        <begin position="202"/>
        <end position="230"/>
    </location>
</feature>
<dbReference type="GeneID" id="68113097"/>
<feature type="compositionally biased region" description="Polar residues" evidence="1">
    <location>
        <begin position="221"/>
        <end position="230"/>
    </location>
</feature>
<evidence type="ECO:0000256" key="2">
    <source>
        <dbReference type="SAM" id="Phobius"/>
    </source>
</evidence>
<feature type="transmembrane region" description="Helical" evidence="2">
    <location>
        <begin position="12"/>
        <end position="37"/>
    </location>
</feature>
<comment type="caution">
    <text evidence="3">The sequence shown here is derived from an EMBL/GenBank/DDBJ whole genome shotgun (WGS) entry which is preliminary data.</text>
</comment>
<gene>
    <name evidence="3" type="ORF">FDP41_005879</name>
</gene>
<dbReference type="VEuPathDB" id="AmoebaDB:NF0073710"/>
<dbReference type="OrthoDB" id="10360378at2759"/>
<dbReference type="AlphaFoldDB" id="A0A6A5BJT9"/>
<evidence type="ECO:0000256" key="1">
    <source>
        <dbReference type="SAM" id="MobiDB-lite"/>
    </source>
</evidence>
<keyword evidence="2" id="KW-0812">Transmembrane</keyword>
<feature type="transmembrane region" description="Helical" evidence="2">
    <location>
        <begin position="137"/>
        <end position="165"/>
    </location>
</feature>
<proteinExistence type="predicted"/>
<keyword evidence="2" id="KW-0472">Membrane</keyword>
<feature type="transmembrane region" description="Helical" evidence="2">
    <location>
        <begin position="95"/>
        <end position="116"/>
    </location>
</feature>
<organism evidence="3 4">
    <name type="scientific">Naegleria fowleri</name>
    <name type="common">Brain eating amoeba</name>
    <dbReference type="NCBI Taxonomy" id="5763"/>
    <lineage>
        <taxon>Eukaryota</taxon>
        <taxon>Discoba</taxon>
        <taxon>Heterolobosea</taxon>
        <taxon>Tetramitia</taxon>
        <taxon>Eutetramitia</taxon>
        <taxon>Vahlkampfiidae</taxon>
        <taxon>Naegleria</taxon>
    </lineage>
</organism>